<dbReference type="CDD" id="cd01065">
    <property type="entry name" value="NAD_bind_Shikimate_DH"/>
    <property type="match status" value="1"/>
</dbReference>
<evidence type="ECO:0000313" key="7">
    <source>
        <dbReference type="Proteomes" id="UP000247811"/>
    </source>
</evidence>
<dbReference type="PANTHER" id="PTHR21089:SF1">
    <property type="entry name" value="BIFUNCTIONAL 3-DEHYDROQUINATE DEHYDRATASE_SHIKIMATE DEHYDROGENASE, CHLOROPLASTIC"/>
    <property type="match status" value="1"/>
</dbReference>
<dbReference type="EMBL" id="QJJS01000016">
    <property type="protein sequence ID" value="PXW94028.1"/>
    <property type="molecule type" value="Genomic_DNA"/>
</dbReference>
<evidence type="ECO:0000256" key="3">
    <source>
        <dbReference type="ARBA" id="ARBA00023141"/>
    </source>
</evidence>
<dbReference type="GO" id="GO:0009423">
    <property type="term" value="P:chorismate biosynthetic process"/>
    <property type="evidence" value="ECO:0007669"/>
    <property type="project" value="UniProtKB-UniRule"/>
</dbReference>
<dbReference type="UniPathway" id="UPA00053">
    <property type="reaction ID" value="UER00087"/>
</dbReference>
<dbReference type="InterPro" id="IPR022893">
    <property type="entry name" value="Shikimate_DH_fam"/>
</dbReference>
<dbReference type="PANTHER" id="PTHR21089">
    <property type="entry name" value="SHIKIMATE DEHYDROGENASE"/>
    <property type="match status" value="1"/>
</dbReference>
<feature type="binding site" evidence="4">
    <location>
        <position position="234"/>
    </location>
    <ligand>
        <name>shikimate</name>
        <dbReference type="ChEBI" id="CHEBI:36208"/>
    </ligand>
</feature>
<comment type="caution">
    <text evidence="4">Lacks conserved residue(s) required for the propagation of feature annotation.</text>
</comment>
<comment type="subunit">
    <text evidence="4">Homodimer.</text>
</comment>
<feature type="binding site" evidence="4">
    <location>
        <position position="232"/>
    </location>
    <ligand>
        <name>NADP(+)</name>
        <dbReference type="ChEBI" id="CHEBI:58349"/>
    </ligand>
</feature>
<comment type="function">
    <text evidence="4">Involved in the biosynthesis of the chorismate, which leads to the biosynthesis of aromatic amino acids. Catalyzes the reversible NADPH linked reduction of 3-dehydroshikimate (DHSA) to yield shikimate (SA).</text>
</comment>
<dbReference type="Proteomes" id="UP000247811">
    <property type="component" value="Unassembled WGS sequence"/>
</dbReference>
<feature type="binding site" evidence="4">
    <location>
        <position position="102"/>
    </location>
    <ligand>
        <name>shikimate</name>
        <dbReference type="ChEBI" id="CHEBI:36208"/>
    </ligand>
</feature>
<dbReference type="InterPro" id="IPR036291">
    <property type="entry name" value="NAD(P)-bd_dom_sf"/>
</dbReference>
<feature type="binding site" evidence="4">
    <location>
        <position position="255"/>
    </location>
    <ligand>
        <name>NADP(+)</name>
        <dbReference type="ChEBI" id="CHEBI:58349"/>
    </ligand>
</feature>
<comment type="similarity">
    <text evidence="4">Belongs to the shikimate dehydrogenase family.</text>
</comment>
<evidence type="ECO:0000256" key="2">
    <source>
        <dbReference type="ARBA" id="ARBA00023002"/>
    </source>
</evidence>
<feature type="domain" description="Shikimate dehydrogenase substrate binding N-terminal" evidence="5">
    <location>
        <begin position="17"/>
        <end position="104"/>
    </location>
</feature>
<dbReference type="EC" id="1.1.1.25" evidence="4"/>
<keyword evidence="2 4" id="KW-0560">Oxidoreductase</keyword>
<comment type="caution">
    <text evidence="6">The sequence shown here is derived from an EMBL/GenBank/DDBJ whole genome shotgun (WGS) entry which is preliminary data.</text>
</comment>
<feature type="binding site" evidence="4">
    <location>
        <begin position="141"/>
        <end position="145"/>
    </location>
    <ligand>
        <name>NADP(+)</name>
        <dbReference type="ChEBI" id="CHEBI:58349"/>
    </ligand>
</feature>
<keyword evidence="4" id="KW-0028">Amino-acid biosynthesis</keyword>
<organism evidence="6 7">
    <name type="scientific">Sphaerotilus hippei</name>
    <dbReference type="NCBI Taxonomy" id="744406"/>
    <lineage>
        <taxon>Bacteria</taxon>
        <taxon>Pseudomonadati</taxon>
        <taxon>Pseudomonadota</taxon>
        <taxon>Betaproteobacteria</taxon>
        <taxon>Burkholderiales</taxon>
        <taxon>Sphaerotilaceae</taxon>
        <taxon>Sphaerotilus</taxon>
    </lineage>
</organism>
<dbReference type="GO" id="GO:0008652">
    <property type="term" value="P:amino acid biosynthetic process"/>
    <property type="evidence" value="ECO:0007669"/>
    <property type="project" value="UniProtKB-KW"/>
</dbReference>
<dbReference type="Pfam" id="PF08501">
    <property type="entry name" value="Shikimate_dh_N"/>
    <property type="match status" value="1"/>
</dbReference>
<feature type="binding site" evidence="4">
    <location>
        <position position="93"/>
    </location>
    <ligand>
        <name>NADP(+)</name>
        <dbReference type="ChEBI" id="CHEBI:58349"/>
    </ligand>
</feature>
<dbReference type="GO" id="GO:0004764">
    <property type="term" value="F:shikimate 3-dehydrogenase (NADP+) activity"/>
    <property type="evidence" value="ECO:0007669"/>
    <property type="project" value="UniProtKB-UniRule"/>
</dbReference>
<evidence type="ECO:0000313" key="6">
    <source>
        <dbReference type="EMBL" id="PXW94028.1"/>
    </source>
</evidence>
<evidence type="ECO:0000256" key="1">
    <source>
        <dbReference type="ARBA" id="ARBA00004871"/>
    </source>
</evidence>
<dbReference type="RefSeq" id="WP_110401784.1">
    <property type="nucleotide sequence ID" value="NZ_QJJS01000016.1"/>
</dbReference>
<feature type="binding site" evidence="4">
    <location>
        <begin position="25"/>
        <end position="27"/>
    </location>
    <ligand>
        <name>shikimate</name>
        <dbReference type="ChEBI" id="CHEBI:36208"/>
    </ligand>
</feature>
<feature type="active site" description="Proton acceptor" evidence="4">
    <location>
        <position position="81"/>
    </location>
</feature>
<dbReference type="GO" id="GO:0050661">
    <property type="term" value="F:NADP binding"/>
    <property type="evidence" value="ECO:0007669"/>
    <property type="project" value="TreeGrafter"/>
</dbReference>
<keyword evidence="4" id="KW-0521">NADP</keyword>
<dbReference type="InterPro" id="IPR013708">
    <property type="entry name" value="Shikimate_DH-bd_N"/>
</dbReference>
<proteinExistence type="inferred from homology"/>
<dbReference type="OrthoDB" id="9792692at2"/>
<gene>
    <name evidence="4" type="primary">aroE</name>
    <name evidence="6" type="ORF">C7444_11661</name>
</gene>
<evidence type="ECO:0000256" key="4">
    <source>
        <dbReference type="HAMAP-Rule" id="MF_00222"/>
    </source>
</evidence>
<dbReference type="SUPFAM" id="SSF51735">
    <property type="entry name" value="NAD(P)-binding Rossmann-fold domains"/>
    <property type="match status" value="1"/>
</dbReference>
<keyword evidence="7" id="KW-1185">Reference proteome</keyword>
<dbReference type="HAMAP" id="MF_00222">
    <property type="entry name" value="Shikimate_DH_AroE"/>
    <property type="match status" value="1"/>
</dbReference>
<name>A0A318GX57_9BURK</name>
<dbReference type="GO" id="GO:0009073">
    <property type="term" value="P:aromatic amino acid family biosynthetic process"/>
    <property type="evidence" value="ECO:0007669"/>
    <property type="project" value="UniProtKB-KW"/>
</dbReference>
<protein>
    <recommendedName>
        <fullName evidence="4">Shikimate dehydrogenase (NADP(+))</fullName>
        <shortName evidence="4">SDH</shortName>
        <ecNumber evidence="4">1.1.1.25</ecNumber>
    </recommendedName>
</protein>
<dbReference type="Gene3D" id="3.40.50.720">
    <property type="entry name" value="NAD(P)-binding Rossmann-like Domain"/>
    <property type="match status" value="1"/>
</dbReference>
<sequence length="298" mass="31098">MTDSTASNTPRKVLLGLIGQGIQKSLTPAMQEREAAQHGLRLHYQLIDLDVTGSTVEALPTLLQSARIMGYAGLNITYPCKQAVIPLLDELSEEARAMGAVNTVVLRDGRLIGHNTDGSGWTRGFTRALPDADLSRVVLLGAGGAGAAIAHAVVRLGAAQLTIVDNDADRAAALAAELNRLYGEHARSSTDIASAMADATGLIHATPTGMDKLPGLPLDAALLRPDLWVSEVVYFPLETALLKKARELGCPVSDGGGMAVGQAVGAFELFTGLAADASRVEAHFRDMVGERSQAGTAA</sequence>
<reference evidence="6 7" key="1">
    <citation type="submission" date="2018-05" db="EMBL/GenBank/DDBJ databases">
        <title>Genomic Encyclopedia of Type Strains, Phase IV (KMG-IV): sequencing the most valuable type-strain genomes for metagenomic binning, comparative biology and taxonomic classification.</title>
        <authorList>
            <person name="Goeker M."/>
        </authorList>
    </citation>
    <scope>NUCLEOTIDE SEQUENCE [LARGE SCALE GENOMIC DNA]</scope>
    <source>
        <strain evidence="6 7">DSM 566</strain>
    </source>
</reference>
<keyword evidence="3 4" id="KW-0057">Aromatic amino acid biosynthesis</keyword>
<dbReference type="GO" id="GO:0005829">
    <property type="term" value="C:cytosol"/>
    <property type="evidence" value="ECO:0007669"/>
    <property type="project" value="TreeGrafter"/>
</dbReference>
<dbReference type="SUPFAM" id="SSF53223">
    <property type="entry name" value="Aminoacid dehydrogenase-like, N-terminal domain"/>
    <property type="match status" value="1"/>
</dbReference>
<feature type="binding site" evidence="4">
    <location>
        <position position="262"/>
    </location>
    <ligand>
        <name>shikimate</name>
        <dbReference type="ChEBI" id="CHEBI:36208"/>
    </ligand>
</feature>
<dbReference type="NCBIfam" id="NF009201">
    <property type="entry name" value="PRK12549.1"/>
    <property type="match status" value="1"/>
</dbReference>
<evidence type="ECO:0000259" key="5">
    <source>
        <dbReference type="Pfam" id="PF08501"/>
    </source>
</evidence>
<accession>A0A318GX57</accession>
<dbReference type="InterPro" id="IPR046346">
    <property type="entry name" value="Aminoacid_DH-like_N_sf"/>
</dbReference>
<comment type="pathway">
    <text evidence="1 4">Metabolic intermediate biosynthesis; chorismate biosynthesis; chorismate from D-erythrose 4-phosphate and phosphoenolpyruvate: step 4/7.</text>
</comment>
<comment type="catalytic activity">
    <reaction evidence="4">
        <text>shikimate + NADP(+) = 3-dehydroshikimate + NADPH + H(+)</text>
        <dbReference type="Rhea" id="RHEA:17737"/>
        <dbReference type="ChEBI" id="CHEBI:15378"/>
        <dbReference type="ChEBI" id="CHEBI:16630"/>
        <dbReference type="ChEBI" id="CHEBI:36208"/>
        <dbReference type="ChEBI" id="CHEBI:57783"/>
        <dbReference type="ChEBI" id="CHEBI:58349"/>
        <dbReference type="EC" id="1.1.1.25"/>
    </reaction>
</comment>
<feature type="binding site" evidence="4">
    <location>
        <position position="77"/>
    </location>
    <ligand>
        <name>shikimate</name>
        <dbReference type="ChEBI" id="CHEBI:36208"/>
    </ligand>
</feature>
<dbReference type="NCBIfam" id="NF001319">
    <property type="entry name" value="PRK00258.3-3"/>
    <property type="match status" value="1"/>
</dbReference>
<dbReference type="AlphaFoldDB" id="A0A318GX57"/>
<dbReference type="Gene3D" id="3.40.50.10860">
    <property type="entry name" value="Leucine Dehydrogenase, chain A, domain 1"/>
    <property type="match status" value="1"/>
</dbReference>
<feature type="binding site" evidence="4">
    <location>
        <position position="117"/>
    </location>
    <ligand>
        <name>shikimate</name>
        <dbReference type="ChEBI" id="CHEBI:36208"/>
    </ligand>
</feature>
<dbReference type="GO" id="GO:0019632">
    <property type="term" value="P:shikimate metabolic process"/>
    <property type="evidence" value="ECO:0007669"/>
    <property type="project" value="TreeGrafter"/>
</dbReference>